<dbReference type="STRING" id="589924.Ferp_0090"/>
<dbReference type="Gene3D" id="3.40.50.1000">
    <property type="entry name" value="HAD superfamily/HAD-like"/>
    <property type="match status" value="1"/>
</dbReference>
<reference evidence="1 2" key="2">
    <citation type="journal article" date="2011" name="Stand. Genomic Sci.">
        <title>Complete genome sequence of Ferroglobus placidus AEDII12DO.</title>
        <authorList>
            <person name="Anderson I."/>
            <person name="Risso C."/>
            <person name="Holmes D."/>
            <person name="Lucas S."/>
            <person name="Copeland A."/>
            <person name="Lapidus A."/>
            <person name="Cheng J.F."/>
            <person name="Bruce D."/>
            <person name="Goodwin L."/>
            <person name="Pitluck S."/>
            <person name="Saunders E."/>
            <person name="Brettin T."/>
            <person name="Detter J.C."/>
            <person name="Han C."/>
            <person name="Tapia R."/>
            <person name="Larimer F."/>
            <person name="Land M."/>
            <person name="Hauser L."/>
            <person name="Woyke T."/>
            <person name="Lovley D."/>
            <person name="Kyrpides N."/>
            <person name="Ivanova N."/>
        </authorList>
    </citation>
    <scope>NUCLEOTIDE SEQUENCE [LARGE SCALE GENOMIC DNA]</scope>
    <source>
        <strain evidence="2">DSM 10642 / AEDII12DO</strain>
    </source>
</reference>
<dbReference type="OrthoDB" id="31229at2157"/>
<organism evidence="1 2">
    <name type="scientific">Ferroglobus placidus (strain DSM 10642 / AEDII12DO)</name>
    <dbReference type="NCBI Taxonomy" id="589924"/>
    <lineage>
        <taxon>Archaea</taxon>
        <taxon>Methanobacteriati</taxon>
        <taxon>Methanobacteriota</taxon>
        <taxon>Archaeoglobi</taxon>
        <taxon>Archaeoglobales</taxon>
        <taxon>Archaeoglobaceae</taxon>
        <taxon>Ferroglobus</taxon>
    </lineage>
</organism>
<dbReference type="InterPro" id="IPR050155">
    <property type="entry name" value="HAD-like_hydrolase_sf"/>
</dbReference>
<dbReference type="eggNOG" id="arCOG02291">
    <property type="taxonomic scope" value="Archaea"/>
</dbReference>
<dbReference type="GO" id="GO:0005829">
    <property type="term" value="C:cytosol"/>
    <property type="evidence" value="ECO:0007669"/>
    <property type="project" value="TreeGrafter"/>
</dbReference>
<dbReference type="KEGG" id="fpl:Ferp_0090"/>
<dbReference type="SUPFAM" id="SSF56784">
    <property type="entry name" value="HAD-like"/>
    <property type="match status" value="1"/>
</dbReference>
<proteinExistence type="predicted"/>
<dbReference type="Pfam" id="PF00702">
    <property type="entry name" value="Hydrolase"/>
    <property type="match status" value="1"/>
</dbReference>
<dbReference type="HOGENOM" id="CLU_1192590_0_0_2"/>
<keyword evidence="1" id="KW-0378">Hydrolase</keyword>
<dbReference type="EMBL" id="CP001899">
    <property type="protein sequence ID" value="ADC64279.1"/>
    <property type="molecule type" value="Genomic_DNA"/>
</dbReference>
<sequence>MVKWIGFDYGQCLMDSSNRKVEYWMAAVFIDEEKERPGIINEKVKLYNELIEKYGDFRRLHEKGRHEVEEKVLENNPCLIKRYYEVEQKLLKPADGAEDALRYLKKKGYVLDVVSDMSTVNVIINFLNNYNLRHFFSNIYSPIGVVRESGEIDESFKGVSKEDGSLYEKLKEDLERRGIDVSEAVMVGDHPVKDVEMAKKYGFITVHYDVKGKPSDKADYVISHFSELKKIF</sequence>
<dbReference type="PANTHER" id="PTHR43434:SF1">
    <property type="entry name" value="PHOSPHOGLYCOLATE PHOSPHATASE"/>
    <property type="match status" value="1"/>
</dbReference>
<gene>
    <name evidence="1" type="ordered locus">Ferp_0090</name>
</gene>
<dbReference type="AlphaFoldDB" id="D3S143"/>
<dbReference type="GeneID" id="8777582"/>
<dbReference type="Proteomes" id="UP000002613">
    <property type="component" value="Chromosome"/>
</dbReference>
<dbReference type="PANTHER" id="PTHR43434">
    <property type="entry name" value="PHOSPHOGLYCOLATE PHOSPHATASE"/>
    <property type="match status" value="1"/>
</dbReference>
<dbReference type="GO" id="GO:0008967">
    <property type="term" value="F:phosphoglycolate phosphatase activity"/>
    <property type="evidence" value="ECO:0007669"/>
    <property type="project" value="TreeGrafter"/>
</dbReference>
<evidence type="ECO:0000313" key="2">
    <source>
        <dbReference type="Proteomes" id="UP000002613"/>
    </source>
</evidence>
<dbReference type="RefSeq" id="WP_012964628.1">
    <property type="nucleotide sequence ID" value="NC_013849.1"/>
</dbReference>
<dbReference type="InterPro" id="IPR023214">
    <property type="entry name" value="HAD_sf"/>
</dbReference>
<evidence type="ECO:0000313" key="1">
    <source>
        <dbReference type="EMBL" id="ADC64279.1"/>
    </source>
</evidence>
<dbReference type="InterPro" id="IPR036412">
    <property type="entry name" value="HAD-like_sf"/>
</dbReference>
<dbReference type="SFLD" id="SFLDS00003">
    <property type="entry name" value="Haloacid_Dehalogenase"/>
    <property type="match status" value="1"/>
</dbReference>
<accession>D3S143</accession>
<name>D3S143_FERPA</name>
<keyword evidence="2" id="KW-1185">Reference proteome</keyword>
<reference evidence="2" key="1">
    <citation type="submission" date="2010-02" db="EMBL/GenBank/DDBJ databases">
        <title>Complete sequence of Ferroglobus placidus DSM 10642.</title>
        <authorList>
            <consortium name="US DOE Joint Genome Institute"/>
            <person name="Lucas S."/>
            <person name="Copeland A."/>
            <person name="Lapidus A."/>
            <person name="Cheng J.-F."/>
            <person name="Bruce D."/>
            <person name="Goodwin L."/>
            <person name="Pitluck S."/>
            <person name="Saunders E."/>
            <person name="Brettin T."/>
            <person name="Detter J.C."/>
            <person name="Han C."/>
            <person name="Tapia R."/>
            <person name="Larimer F."/>
            <person name="Land M."/>
            <person name="Hauser L."/>
            <person name="Kyrpides N."/>
            <person name="Ivanova N."/>
            <person name="Holmes D."/>
            <person name="Lovley D."/>
            <person name="Kyrpides N."/>
            <person name="Anderson I.J."/>
            <person name="Woyke T."/>
        </authorList>
    </citation>
    <scope>NUCLEOTIDE SEQUENCE [LARGE SCALE GENOMIC DNA]</scope>
    <source>
        <strain evidence="2">DSM 10642 / AEDII12DO</strain>
    </source>
</reference>
<dbReference type="PaxDb" id="589924-Ferp_0090"/>
<protein>
    <submittedName>
        <fullName evidence="1">Haloacid dehalogenase domain protein hydrolase</fullName>
    </submittedName>
</protein>
<dbReference type="SFLD" id="SFLDG01129">
    <property type="entry name" value="C1.5:_HAD__Beta-PGM__Phosphata"/>
    <property type="match status" value="1"/>
</dbReference>
<dbReference type="GO" id="GO:0006281">
    <property type="term" value="P:DNA repair"/>
    <property type="evidence" value="ECO:0007669"/>
    <property type="project" value="TreeGrafter"/>
</dbReference>